<dbReference type="VEuPathDB" id="FungiDB:P168DRAFT_307952"/>
<gene>
    <name evidence="2" type="ORF">P168DRAFT_307952</name>
</gene>
<evidence type="ECO:0000313" key="2">
    <source>
        <dbReference type="EMBL" id="PKX99771.1"/>
    </source>
</evidence>
<feature type="compositionally biased region" description="Polar residues" evidence="1">
    <location>
        <begin position="193"/>
        <end position="205"/>
    </location>
</feature>
<evidence type="ECO:0000256" key="1">
    <source>
        <dbReference type="SAM" id="MobiDB-lite"/>
    </source>
</evidence>
<dbReference type="GeneID" id="36546678"/>
<dbReference type="Proteomes" id="UP000234254">
    <property type="component" value="Unassembled WGS sequence"/>
</dbReference>
<feature type="region of interest" description="Disordered" evidence="1">
    <location>
        <begin position="176"/>
        <end position="338"/>
    </location>
</feature>
<sequence>MAVGATGESAIQSGPPDSPLTGRKGTWAFSRTGPHLAGAPRHRPRPRDPATPATPDVPLGSRRRPSANWRVSGGALHGPGQPLPTATSPPRPAVWERWGRGRTGGVPMGDACMYVYISRSTDTPTRTLSRHHGNVPAHPGPPRRLLLLMVREPKPSPIPPTGQSWSPTRARNWRVLEPEPEPSTGPAHRACQLASSGARPQSPESANWPVPPRPGNLAGSRLTHSYPRRPGTHGPRQLASTRPRQLARPSDWSPLPQFHLGPPSQVPPLDSSTDHQGSTEPVNWPAPRPEPEPGRRRSLALARPRGGPHRRGQLWTLSWPPARLPSHRRQLAGHAPGR</sequence>
<evidence type="ECO:0000313" key="3">
    <source>
        <dbReference type="Proteomes" id="UP000234254"/>
    </source>
</evidence>
<feature type="region of interest" description="Disordered" evidence="1">
    <location>
        <begin position="1"/>
        <end position="95"/>
    </location>
</feature>
<accession>A0A2I1CQ77</accession>
<keyword evidence="3" id="KW-1185">Reference proteome</keyword>
<feature type="compositionally biased region" description="Low complexity" evidence="1">
    <location>
        <begin position="50"/>
        <end position="59"/>
    </location>
</feature>
<name>A0A2I1CQ77_ASPC2</name>
<protein>
    <submittedName>
        <fullName evidence="2">Uncharacterized protein</fullName>
    </submittedName>
</protein>
<feature type="compositionally biased region" description="Basic residues" evidence="1">
    <location>
        <begin position="325"/>
        <end position="338"/>
    </location>
</feature>
<feature type="compositionally biased region" description="Polar residues" evidence="1">
    <location>
        <begin position="270"/>
        <end position="281"/>
    </location>
</feature>
<proteinExistence type="predicted"/>
<dbReference type="EMBL" id="MSFM01000024">
    <property type="protein sequence ID" value="PKX99771.1"/>
    <property type="molecule type" value="Genomic_DNA"/>
</dbReference>
<comment type="caution">
    <text evidence="2">The sequence shown here is derived from an EMBL/GenBank/DDBJ whole genome shotgun (WGS) entry which is preliminary data.</text>
</comment>
<organism evidence="2 3">
    <name type="scientific">Aspergillus campestris (strain IBT 28561)</name>
    <dbReference type="NCBI Taxonomy" id="1392248"/>
    <lineage>
        <taxon>Eukaryota</taxon>
        <taxon>Fungi</taxon>
        <taxon>Dikarya</taxon>
        <taxon>Ascomycota</taxon>
        <taxon>Pezizomycotina</taxon>
        <taxon>Eurotiomycetes</taxon>
        <taxon>Eurotiomycetidae</taxon>
        <taxon>Eurotiales</taxon>
        <taxon>Aspergillaceae</taxon>
        <taxon>Aspergillus</taxon>
        <taxon>Aspergillus subgen. Circumdati</taxon>
    </lineage>
</organism>
<dbReference type="RefSeq" id="XP_024688366.1">
    <property type="nucleotide sequence ID" value="XM_024839154.1"/>
</dbReference>
<reference evidence="2" key="1">
    <citation type="submission" date="2016-12" db="EMBL/GenBank/DDBJ databases">
        <title>The genomes of Aspergillus section Nigri reveals drivers in fungal speciation.</title>
        <authorList>
            <consortium name="DOE Joint Genome Institute"/>
            <person name="Vesth T.C."/>
            <person name="Nybo J."/>
            <person name="Theobald S."/>
            <person name="Brandl J."/>
            <person name="Frisvad J.C."/>
            <person name="Nielsen K.F."/>
            <person name="Lyhne E.K."/>
            <person name="Kogle M.E."/>
            <person name="Kuo A."/>
            <person name="Riley R."/>
            <person name="Clum A."/>
            <person name="Nolan M."/>
            <person name="Lipzen A."/>
            <person name="Salamov A."/>
            <person name="Henrissat B."/>
            <person name="Wiebenga A."/>
            <person name="De vries R.P."/>
            <person name="Grigoriev I.V."/>
            <person name="Mortensen U.H."/>
            <person name="Andersen M.R."/>
            <person name="Baker S.E."/>
        </authorList>
    </citation>
    <scope>NUCLEOTIDE SEQUENCE</scope>
    <source>
        <strain evidence="2">IBT 28561</strain>
    </source>
</reference>
<dbReference type="AlphaFoldDB" id="A0A2I1CQ77"/>